<evidence type="ECO:0000313" key="7">
    <source>
        <dbReference type="Proteomes" id="UP001165122"/>
    </source>
</evidence>
<keyword evidence="4" id="KW-1133">Transmembrane helix</keyword>
<feature type="compositionally biased region" description="Acidic residues" evidence="3">
    <location>
        <begin position="354"/>
        <end position="365"/>
    </location>
</feature>
<name>A0A9W7KYG8_9STRA</name>
<feature type="region of interest" description="Disordered" evidence="3">
    <location>
        <begin position="1162"/>
        <end position="1182"/>
    </location>
</feature>
<keyword evidence="4" id="KW-0812">Transmembrane</keyword>
<feature type="repeat" description="RCC1" evidence="2">
    <location>
        <begin position="726"/>
        <end position="808"/>
    </location>
</feature>
<feature type="compositionally biased region" description="Acidic residues" evidence="3">
    <location>
        <begin position="1163"/>
        <end position="1174"/>
    </location>
</feature>
<dbReference type="Pfam" id="PF13540">
    <property type="entry name" value="RCC1_2"/>
    <property type="match status" value="1"/>
</dbReference>
<dbReference type="InterPro" id="IPR011333">
    <property type="entry name" value="SKP1/BTB/POZ_sf"/>
</dbReference>
<dbReference type="PANTHER" id="PTHR22870">
    <property type="entry name" value="REGULATOR OF CHROMOSOME CONDENSATION"/>
    <property type="match status" value="1"/>
</dbReference>
<dbReference type="SUPFAM" id="SSF54695">
    <property type="entry name" value="POZ domain"/>
    <property type="match status" value="2"/>
</dbReference>
<keyword evidence="4" id="KW-0472">Membrane</keyword>
<organism evidence="6 7">
    <name type="scientific">Triparma laevis f. longispina</name>
    <dbReference type="NCBI Taxonomy" id="1714387"/>
    <lineage>
        <taxon>Eukaryota</taxon>
        <taxon>Sar</taxon>
        <taxon>Stramenopiles</taxon>
        <taxon>Ochrophyta</taxon>
        <taxon>Bolidophyceae</taxon>
        <taxon>Parmales</taxon>
        <taxon>Triparmaceae</taxon>
        <taxon>Triparma</taxon>
    </lineage>
</organism>
<dbReference type="Pfam" id="PF00415">
    <property type="entry name" value="RCC1"/>
    <property type="match status" value="1"/>
</dbReference>
<dbReference type="InterPro" id="IPR051210">
    <property type="entry name" value="Ub_ligase/GEF_domain"/>
</dbReference>
<evidence type="ECO:0000313" key="6">
    <source>
        <dbReference type="EMBL" id="GMI16473.1"/>
    </source>
</evidence>
<dbReference type="Gene3D" id="2.130.10.30">
    <property type="entry name" value="Regulator of chromosome condensation 1/beta-lactamase-inhibitor protein II"/>
    <property type="match status" value="3"/>
</dbReference>
<feature type="region of interest" description="Disordered" evidence="3">
    <location>
        <begin position="1"/>
        <end position="22"/>
    </location>
</feature>
<dbReference type="InterPro" id="IPR000408">
    <property type="entry name" value="Reg_chr_condens"/>
</dbReference>
<dbReference type="OrthoDB" id="9997739at2759"/>
<dbReference type="EMBL" id="BRXW01000253">
    <property type="protein sequence ID" value="GMI16473.1"/>
    <property type="molecule type" value="Genomic_DNA"/>
</dbReference>
<reference evidence="7" key="1">
    <citation type="journal article" date="2023" name="Commun. Biol.">
        <title>Genome analysis of Parmales, the sister group of diatoms, reveals the evolutionary specialization of diatoms from phago-mixotrophs to photoautotrophs.</title>
        <authorList>
            <person name="Ban H."/>
            <person name="Sato S."/>
            <person name="Yoshikawa S."/>
            <person name="Yamada K."/>
            <person name="Nakamura Y."/>
            <person name="Ichinomiya M."/>
            <person name="Sato N."/>
            <person name="Blanc-Mathieu R."/>
            <person name="Endo H."/>
            <person name="Kuwata A."/>
            <person name="Ogata H."/>
        </authorList>
    </citation>
    <scope>NUCLEOTIDE SEQUENCE [LARGE SCALE GENOMIC DNA]</scope>
    <source>
        <strain evidence="7">NIES 3700</strain>
    </source>
</reference>
<feature type="domain" description="BTB" evidence="5">
    <location>
        <begin position="1055"/>
        <end position="1124"/>
    </location>
</feature>
<feature type="domain" description="BTB" evidence="5">
    <location>
        <begin position="1211"/>
        <end position="1280"/>
    </location>
</feature>
<evidence type="ECO:0000256" key="1">
    <source>
        <dbReference type="ARBA" id="ARBA00022737"/>
    </source>
</evidence>
<dbReference type="PROSITE" id="PS50012">
    <property type="entry name" value="RCC1_3"/>
    <property type="match status" value="4"/>
</dbReference>
<feature type="compositionally biased region" description="Acidic residues" evidence="3">
    <location>
        <begin position="1008"/>
        <end position="1030"/>
    </location>
</feature>
<dbReference type="PANTHER" id="PTHR22870:SF466">
    <property type="entry name" value="ANKYRIN REPEAT-CONTAINING PROTEIN"/>
    <property type="match status" value="1"/>
</dbReference>
<feature type="repeat" description="RCC1" evidence="2">
    <location>
        <begin position="571"/>
        <end position="645"/>
    </location>
</feature>
<comment type="caution">
    <text evidence="6">The sequence shown here is derived from an EMBL/GenBank/DDBJ whole genome shotgun (WGS) entry which is preliminary data.</text>
</comment>
<dbReference type="CDD" id="cd18186">
    <property type="entry name" value="BTB_POZ_ZBTB_KLHL-like"/>
    <property type="match status" value="1"/>
</dbReference>
<dbReference type="InterPro" id="IPR000210">
    <property type="entry name" value="BTB/POZ_dom"/>
</dbReference>
<evidence type="ECO:0000259" key="5">
    <source>
        <dbReference type="PROSITE" id="PS50097"/>
    </source>
</evidence>
<feature type="region of interest" description="Disordered" evidence="3">
    <location>
        <begin position="351"/>
        <end position="424"/>
    </location>
</feature>
<gene>
    <name evidence="6" type="ORF">TrLO_g12839</name>
</gene>
<sequence>MDGFVLSSPPASDAASPQPYDVENDFCPPSFRPLFPPTSNTLSISDFESVRTNLSKKLTLDELKLMFNAHRLTMINDENASPSVDLESLAKQSLTKLRLNADKLSSLSVPPPLSFDLPSLDHVKMAISEKKVLVLPVGTGDLGILANDHFELDEFDDEDNEDDEENKNNSSMYNFMNARLLQLIGGANRLLTKNDKLMFSEYVLRLSAGYGVTVAEGLSLEVVRKMLGPQFTCFAAKRKAHTVKSHIGNRNWSKNGVTLGCALEVRCRIVVCYTPNKEEVNEANEHEFKVGDAVVIVVQGFPLELNEVKSRTSDDTSFVDTDADINFVPKLPSIMQDPQQSYMTIKLTPHLGEDSDQDFEEEEEENQRRNLTNTLADQETEATTANIPNDDDNNNNNANDIPDDQSVNSLNSLTSGSSASTSMKQPLSDLVASLAIGPDFDSDRPQRGIASEMFVWGDNDCSCLGIPPSPVTGSSAEVIFTPQTVPIGIMSEKVKSISCSAHHSIVCSMIGAVYTCGDGSDGQLGHGIMKSVLQLTLVSAFASMVPPPVITLVSAGSHTSGSHSAAVDAEGKLYTWGKASACGHIGSAASLSTTSAAPLSSFFSNGGSGNPTGPVVFPRQVTAFKKRPVLKVSCGGGYTLAIACLPSKTNIDNTKTAVYSWGLWAGGRLGLGTAPSKVDSTYLHANTRRKIPRFQPRPRRITALDGKHVLNVSAGECHSMAVTSKGEVYTWGQNDAGQCGIVPVHPDVSAASGKRILEALGKGQAPPTAATVWDDVLRPRLCPPFVQGRVFATSAVAGGLHSAVIDANGKVWTWGGGGHGACLGHGECSDEALAPKGARIVRALRMNKKMGAGTVGGVEGMLGASAAAAREGKKESSLIAPKWGTPRKVEALQAWKVEKVSLGEAHCAVVTTNGALLSWGGGVGSVKVKEGVDESKVKATDNVEDIIEPVCVPREPCTSWLSSMSGKIVSDISCGGQHSMAIATGEQIGMGLGRKLLRACGLTKKLVEEEDSEEDSDIEREGDDSDDGFDDNTSWGAGSSMFSTRTSLMSQGATADCVMLVAGRRLYAHKVILSKRCAKLRDMIYEEHRPDQETMCELILPDLRFDVARCLLQFIYTDDVTYALDPTTTLPFDLLKAGEEYGLPRLVALCKVATALRPNRDDDLVEEEEEEDEDSYTRRVRRREEEQEEIVIPASRLPIDLGGALGESEWADIKFMANGKPIYAHRCILSARSTYFSAMFRSGGLDGNRGEVVEVQVPDSYVGLLRVLVWIYCGNLAESNSDALLEDMLAADRYALFDMKRTCESMIVVTAENAASVLDVACTVNAERLKVESMSVLVRNLVDCTEPDGGDSLRELATRVPDVMPTLMDMIVEKEHHRRGVMGGVNEVEQLVVEVGLAGGRDLNVTDDVKETLRKGLKKKKEREAEAAKGMTGGEVKGPIPLSFLIMMTACFIAYTFVGKMIVLGPLVPIVNTIFFAFFVVKLCAGLKN</sequence>
<feature type="transmembrane region" description="Helical" evidence="4">
    <location>
        <begin position="1440"/>
        <end position="1458"/>
    </location>
</feature>
<proteinExistence type="predicted"/>
<feature type="compositionally biased region" description="Low complexity" evidence="3">
    <location>
        <begin position="7"/>
        <end position="19"/>
    </location>
</feature>
<keyword evidence="1" id="KW-0677">Repeat</keyword>
<feature type="compositionally biased region" description="Low complexity" evidence="3">
    <location>
        <begin position="394"/>
        <end position="422"/>
    </location>
</feature>
<feature type="repeat" description="RCC1" evidence="2">
    <location>
        <begin position="451"/>
        <end position="510"/>
    </location>
</feature>
<feature type="repeat" description="RCC1" evidence="2">
    <location>
        <begin position="656"/>
        <end position="725"/>
    </location>
</feature>
<protein>
    <recommendedName>
        <fullName evidence="5">BTB domain-containing protein</fullName>
    </recommendedName>
</protein>
<accession>A0A9W7KYG8</accession>
<dbReference type="PROSITE" id="PS00626">
    <property type="entry name" value="RCC1_2"/>
    <property type="match status" value="1"/>
</dbReference>
<dbReference type="Pfam" id="PF00651">
    <property type="entry name" value="BTB"/>
    <property type="match status" value="2"/>
</dbReference>
<feature type="region of interest" description="Disordered" evidence="3">
    <location>
        <begin position="1008"/>
        <end position="1031"/>
    </location>
</feature>
<dbReference type="Gene3D" id="3.30.710.10">
    <property type="entry name" value="Potassium Channel Kv1.1, Chain A"/>
    <property type="match status" value="2"/>
</dbReference>
<dbReference type="Proteomes" id="UP001165122">
    <property type="component" value="Unassembled WGS sequence"/>
</dbReference>
<dbReference type="PROSITE" id="PS50097">
    <property type="entry name" value="BTB"/>
    <property type="match status" value="2"/>
</dbReference>
<keyword evidence="7" id="KW-1185">Reference proteome</keyword>
<evidence type="ECO:0000256" key="4">
    <source>
        <dbReference type="SAM" id="Phobius"/>
    </source>
</evidence>
<dbReference type="SUPFAM" id="SSF50985">
    <property type="entry name" value="RCC1/BLIP-II"/>
    <property type="match status" value="1"/>
</dbReference>
<evidence type="ECO:0000256" key="3">
    <source>
        <dbReference type="SAM" id="MobiDB-lite"/>
    </source>
</evidence>
<dbReference type="SMART" id="SM00225">
    <property type="entry name" value="BTB"/>
    <property type="match status" value="2"/>
</dbReference>
<feature type="compositionally biased region" description="Polar residues" evidence="3">
    <location>
        <begin position="369"/>
        <end position="384"/>
    </location>
</feature>
<evidence type="ECO:0000256" key="2">
    <source>
        <dbReference type="PROSITE-ProRule" id="PRU00235"/>
    </source>
</evidence>
<dbReference type="InterPro" id="IPR009091">
    <property type="entry name" value="RCC1/BLIP-II"/>
</dbReference>
<feature type="transmembrane region" description="Helical" evidence="4">
    <location>
        <begin position="1470"/>
        <end position="1488"/>
    </location>
</feature>